<dbReference type="CDD" id="cd07341">
    <property type="entry name" value="M56_BlaR1_MecR1_like"/>
    <property type="match status" value="1"/>
</dbReference>
<feature type="transmembrane region" description="Helical" evidence="3">
    <location>
        <begin position="6"/>
        <end position="25"/>
    </location>
</feature>
<keyword evidence="1" id="KW-0998">Cell outer membrane</keyword>
<name>A0ABP7G3J8_9FLAO</name>
<feature type="domain" description="Peptidase M56" evidence="4">
    <location>
        <begin position="153"/>
        <end position="255"/>
    </location>
</feature>
<keyword evidence="1 3" id="KW-0812">Transmembrane</keyword>
<dbReference type="Proteomes" id="UP001500748">
    <property type="component" value="Unassembled WGS sequence"/>
</dbReference>
<comment type="subcellular location">
    <subcellularLocation>
        <location evidence="1">Cell outer membrane</location>
        <topology evidence="1">Multi-pass membrane protein</topology>
    </subcellularLocation>
</comment>
<keyword evidence="3" id="KW-1133">Transmembrane helix</keyword>
<keyword evidence="1" id="KW-1134">Transmembrane beta strand</keyword>
<sequence>MEALLIYIAKSSGLIALFYCAYFFLLRKETFFNSSRWFLLTGLITSIVLPLIVYTKVIWINPASVSNLNFSETNFIQTAENKSFEINWIYLALFVYSIGFTALLIKFAIDFYSLNSVIKGKKIQQQADFKFIDTNENIAPFSYFEYIVYNSSMYTASELENIIEHEKIHSDQNHTIDVLISRAFCMIFWFNPIIWLYRKAITQNLEFIADKEASEKAADKKAYQYTLLKITTHENCVAITNHFYQSLIKKRIVMLNKNQSKKKNLWKYCVVVPMLAAFVLLFQIETIAKEKQQTVKEISEKIKSVDVYKIRKTSTDAELQEIKEKLKKNHNVDCEISEVKRNSENNLTSIKIDLKNGDQTAQSTQTTGNSTIKDFGVIVITNSNGTKKVGIQTSDEENHKTGVSKSTRKIEINETDDSDSETNSKIAVSNKLTTKTNTNVNTNSSTSTKNNNDSNTSISTTVITNDDNTTTTKIITTKKGSSVAVSNGTKTSTKSSPMLIIVDGEEMPAGYDYNEISPNDIESVNVFTGNTAANKYGEKGKDGVMVIKTHK</sequence>
<dbReference type="PROSITE" id="PS52016">
    <property type="entry name" value="TONB_DEPENDENT_REC_3"/>
    <property type="match status" value="1"/>
</dbReference>
<dbReference type="PANTHER" id="PTHR34978:SF3">
    <property type="entry name" value="SLR0241 PROTEIN"/>
    <property type="match status" value="1"/>
</dbReference>
<accession>A0ABP7G3J8</accession>
<comment type="caution">
    <text evidence="5">The sequence shown here is derived from an EMBL/GenBank/DDBJ whole genome shotgun (WGS) entry which is preliminary data.</text>
</comment>
<protein>
    <recommendedName>
        <fullName evidence="4">Peptidase M56 domain-containing protein</fullName>
    </recommendedName>
</protein>
<feature type="region of interest" description="Disordered" evidence="2">
    <location>
        <begin position="388"/>
        <end position="459"/>
    </location>
</feature>
<dbReference type="InterPro" id="IPR052173">
    <property type="entry name" value="Beta-lactam_resp_regulator"/>
</dbReference>
<keyword evidence="1 3" id="KW-0472">Membrane</keyword>
<gene>
    <name evidence="5" type="ORF">GCM10022423_01610</name>
</gene>
<keyword evidence="1" id="KW-0813">Transport</keyword>
<feature type="transmembrane region" description="Helical" evidence="3">
    <location>
        <begin position="88"/>
        <end position="109"/>
    </location>
</feature>
<dbReference type="InterPro" id="IPR008756">
    <property type="entry name" value="Peptidase_M56"/>
</dbReference>
<organism evidence="5 6">
    <name type="scientific">Flavobacterium ginsengiterrae</name>
    <dbReference type="NCBI Taxonomy" id="871695"/>
    <lineage>
        <taxon>Bacteria</taxon>
        <taxon>Pseudomonadati</taxon>
        <taxon>Bacteroidota</taxon>
        <taxon>Flavobacteriia</taxon>
        <taxon>Flavobacteriales</taxon>
        <taxon>Flavobacteriaceae</taxon>
        <taxon>Flavobacterium</taxon>
    </lineage>
</organism>
<evidence type="ECO:0000259" key="4">
    <source>
        <dbReference type="Pfam" id="PF05569"/>
    </source>
</evidence>
<dbReference type="Gene3D" id="2.170.130.10">
    <property type="entry name" value="TonB-dependent receptor, plug domain"/>
    <property type="match status" value="1"/>
</dbReference>
<comment type="similarity">
    <text evidence="1">Belongs to the TonB-dependent receptor family.</text>
</comment>
<keyword evidence="6" id="KW-1185">Reference proteome</keyword>
<dbReference type="EMBL" id="BAABDU010000002">
    <property type="protein sequence ID" value="GAA3755363.1"/>
    <property type="molecule type" value="Genomic_DNA"/>
</dbReference>
<dbReference type="Pfam" id="PF05569">
    <property type="entry name" value="Peptidase_M56"/>
    <property type="match status" value="1"/>
</dbReference>
<dbReference type="RefSeq" id="WP_345138921.1">
    <property type="nucleotide sequence ID" value="NZ_BAABDU010000002.1"/>
</dbReference>
<evidence type="ECO:0000313" key="5">
    <source>
        <dbReference type="EMBL" id="GAA3755363.1"/>
    </source>
</evidence>
<evidence type="ECO:0000256" key="2">
    <source>
        <dbReference type="SAM" id="MobiDB-lite"/>
    </source>
</evidence>
<evidence type="ECO:0000256" key="3">
    <source>
        <dbReference type="SAM" id="Phobius"/>
    </source>
</evidence>
<reference evidence="6" key="1">
    <citation type="journal article" date="2019" name="Int. J. Syst. Evol. Microbiol.">
        <title>The Global Catalogue of Microorganisms (GCM) 10K type strain sequencing project: providing services to taxonomists for standard genome sequencing and annotation.</title>
        <authorList>
            <consortium name="The Broad Institute Genomics Platform"/>
            <consortium name="The Broad Institute Genome Sequencing Center for Infectious Disease"/>
            <person name="Wu L."/>
            <person name="Ma J."/>
        </authorList>
    </citation>
    <scope>NUCLEOTIDE SEQUENCE [LARGE SCALE GENOMIC DNA]</scope>
    <source>
        <strain evidence="6">JCM 17337</strain>
    </source>
</reference>
<feature type="transmembrane region" description="Helical" evidence="3">
    <location>
        <begin position="37"/>
        <end position="60"/>
    </location>
</feature>
<dbReference type="PANTHER" id="PTHR34978">
    <property type="entry name" value="POSSIBLE SENSOR-TRANSDUCER PROTEIN BLAR"/>
    <property type="match status" value="1"/>
</dbReference>
<evidence type="ECO:0000313" key="6">
    <source>
        <dbReference type="Proteomes" id="UP001500748"/>
    </source>
</evidence>
<dbReference type="InterPro" id="IPR039426">
    <property type="entry name" value="TonB-dep_rcpt-like"/>
</dbReference>
<feature type="transmembrane region" description="Helical" evidence="3">
    <location>
        <begin position="265"/>
        <end position="284"/>
    </location>
</feature>
<feature type="compositionally biased region" description="Polar residues" evidence="2">
    <location>
        <begin position="421"/>
        <end position="432"/>
    </location>
</feature>
<proteinExistence type="inferred from homology"/>
<dbReference type="InterPro" id="IPR037066">
    <property type="entry name" value="Plug_dom_sf"/>
</dbReference>
<feature type="compositionally biased region" description="Low complexity" evidence="2">
    <location>
        <begin position="433"/>
        <end position="459"/>
    </location>
</feature>
<evidence type="ECO:0000256" key="1">
    <source>
        <dbReference type="PROSITE-ProRule" id="PRU01360"/>
    </source>
</evidence>